<reference evidence="5" key="1">
    <citation type="journal article" date="2019" name="Int. J. Syst. Evol. Microbiol.">
        <title>The Global Catalogue of Microorganisms (GCM) 10K type strain sequencing project: providing services to taxonomists for standard genome sequencing and annotation.</title>
        <authorList>
            <consortium name="The Broad Institute Genomics Platform"/>
            <consortium name="The Broad Institute Genome Sequencing Center for Infectious Disease"/>
            <person name="Wu L."/>
            <person name="Ma J."/>
        </authorList>
    </citation>
    <scope>NUCLEOTIDE SEQUENCE [LARGE SCALE GENOMIC DNA]</scope>
    <source>
        <strain evidence="5">JCM 18715</strain>
    </source>
</reference>
<keyword evidence="2" id="KW-0472">Membrane</keyword>
<feature type="compositionally biased region" description="Low complexity" evidence="1">
    <location>
        <begin position="147"/>
        <end position="156"/>
    </location>
</feature>
<comment type="caution">
    <text evidence="4">The sequence shown here is derived from an EMBL/GenBank/DDBJ whole genome shotgun (WGS) entry which is preliminary data.</text>
</comment>
<evidence type="ECO:0000256" key="1">
    <source>
        <dbReference type="SAM" id="MobiDB-lite"/>
    </source>
</evidence>
<evidence type="ECO:0000313" key="4">
    <source>
        <dbReference type="EMBL" id="GAA5171291.1"/>
    </source>
</evidence>
<dbReference type="Pfam" id="PF05036">
    <property type="entry name" value="SPOR"/>
    <property type="match status" value="1"/>
</dbReference>
<dbReference type="Gene3D" id="3.30.70.1070">
    <property type="entry name" value="Sporulation related repeat"/>
    <property type="match status" value="1"/>
</dbReference>
<evidence type="ECO:0000313" key="5">
    <source>
        <dbReference type="Proteomes" id="UP001500547"/>
    </source>
</evidence>
<feature type="region of interest" description="Disordered" evidence="1">
    <location>
        <begin position="102"/>
        <end position="121"/>
    </location>
</feature>
<dbReference type="RefSeq" id="WP_345534474.1">
    <property type="nucleotide sequence ID" value="NZ_BAABLD010000017.1"/>
</dbReference>
<dbReference type="EMBL" id="BAABLD010000017">
    <property type="protein sequence ID" value="GAA5171291.1"/>
    <property type="molecule type" value="Genomic_DNA"/>
</dbReference>
<proteinExistence type="predicted"/>
<accession>A0ABP9R4D7</accession>
<protein>
    <recommendedName>
        <fullName evidence="3">SPOR domain-containing protein</fullName>
    </recommendedName>
</protein>
<dbReference type="SUPFAM" id="SSF110997">
    <property type="entry name" value="Sporulation related repeat"/>
    <property type="match status" value="1"/>
</dbReference>
<sequence>MPEVLQQAREEDALRRSRQHMMIKIALAAAVALIVILALILSESSTTTEPAPTAQVVKPITAAPRADNPPAESLEEAARRALKTSEEAAQIQSAVLADQKAMPQAASAVPEETTDPTATALGVPASAPAAARAESSGRLVLGQTKRPAAAASSAKPPAAPEPVTRGAGPVAPAVAAAVSGQGSSKTQSLHSTTAASSAAQSIGVTPPAFLVQAGVFANYSNAEELRNKLVAAGIPAQIESRVQIGPFANKQEAAAAQQKLRALGLDGGMLVPRTTGKP</sequence>
<keyword evidence="2" id="KW-0812">Transmembrane</keyword>
<evidence type="ECO:0000259" key="3">
    <source>
        <dbReference type="Pfam" id="PF05036"/>
    </source>
</evidence>
<feature type="transmembrane region" description="Helical" evidence="2">
    <location>
        <begin position="21"/>
        <end position="41"/>
    </location>
</feature>
<feature type="region of interest" description="Disordered" evidence="1">
    <location>
        <begin position="134"/>
        <end position="168"/>
    </location>
</feature>
<keyword evidence="5" id="KW-1185">Reference proteome</keyword>
<feature type="domain" description="SPOR" evidence="3">
    <location>
        <begin position="207"/>
        <end position="267"/>
    </location>
</feature>
<dbReference type="Proteomes" id="UP001500547">
    <property type="component" value="Unassembled WGS sequence"/>
</dbReference>
<dbReference type="InterPro" id="IPR007730">
    <property type="entry name" value="SPOR-like_dom"/>
</dbReference>
<gene>
    <name evidence="4" type="ORF">GCM10025770_35720</name>
</gene>
<name>A0ABP9R4D7_9RHOO</name>
<keyword evidence="2" id="KW-1133">Transmembrane helix</keyword>
<dbReference type="InterPro" id="IPR036680">
    <property type="entry name" value="SPOR-like_sf"/>
</dbReference>
<evidence type="ECO:0000256" key="2">
    <source>
        <dbReference type="SAM" id="Phobius"/>
    </source>
</evidence>
<organism evidence="4 5">
    <name type="scientific">Viridibacterium curvum</name>
    <dbReference type="NCBI Taxonomy" id="1101404"/>
    <lineage>
        <taxon>Bacteria</taxon>
        <taxon>Pseudomonadati</taxon>
        <taxon>Pseudomonadota</taxon>
        <taxon>Betaproteobacteria</taxon>
        <taxon>Rhodocyclales</taxon>
        <taxon>Rhodocyclaceae</taxon>
        <taxon>Viridibacterium</taxon>
    </lineage>
</organism>